<dbReference type="GeneID" id="87862282"/>
<gene>
    <name evidence="2" type="ORF">B0H65DRAFT_434405</name>
</gene>
<proteinExistence type="predicted"/>
<evidence type="ECO:0000313" key="2">
    <source>
        <dbReference type="EMBL" id="KAK3338133.1"/>
    </source>
</evidence>
<evidence type="ECO:0000313" key="3">
    <source>
        <dbReference type="Proteomes" id="UP001278500"/>
    </source>
</evidence>
<organism evidence="2 3">
    <name type="scientific">Neurospora tetraspora</name>
    <dbReference type="NCBI Taxonomy" id="94610"/>
    <lineage>
        <taxon>Eukaryota</taxon>
        <taxon>Fungi</taxon>
        <taxon>Dikarya</taxon>
        <taxon>Ascomycota</taxon>
        <taxon>Pezizomycotina</taxon>
        <taxon>Sordariomycetes</taxon>
        <taxon>Sordariomycetidae</taxon>
        <taxon>Sordariales</taxon>
        <taxon>Sordariaceae</taxon>
        <taxon>Neurospora</taxon>
    </lineage>
</organism>
<dbReference type="RefSeq" id="XP_062677584.1">
    <property type="nucleotide sequence ID" value="XM_062825128.1"/>
</dbReference>
<protein>
    <submittedName>
        <fullName evidence="2">Uncharacterized protein</fullName>
    </submittedName>
</protein>
<dbReference type="EMBL" id="JAUEPP010000008">
    <property type="protein sequence ID" value="KAK3338133.1"/>
    <property type="molecule type" value="Genomic_DNA"/>
</dbReference>
<feature type="signal peptide" evidence="1">
    <location>
        <begin position="1"/>
        <end position="18"/>
    </location>
</feature>
<dbReference type="AlphaFoldDB" id="A0AAE0MNG2"/>
<reference evidence="2" key="1">
    <citation type="journal article" date="2023" name="Mol. Phylogenet. Evol.">
        <title>Genome-scale phylogeny and comparative genomics of the fungal order Sordariales.</title>
        <authorList>
            <person name="Hensen N."/>
            <person name="Bonometti L."/>
            <person name="Westerberg I."/>
            <person name="Brannstrom I.O."/>
            <person name="Guillou S."/>
            <person name="Cros-Aarteil S."/>
            <person name="Calhoun S."/>
            <person name="Haridas S."/>
            <person name="Kuo A."/>
            <person name="Mondo S."/>
            <person name="Pangilinan J."/>
            <person name="Riley R."/>
            <person name="LaButti K."/>
            <person name="Andreopoulos B."/>
            <person name="Lipzen A."/>
            <person name="Chen C."/>
            <person name="Yan M."/>
            <person name="Daum C."/>
            <person name="Ng V."/>
            <person name="Clum A."/>
            <person name="Steindorff A."/>
            <person name="Ohm R.A."/>
            <person name="Martin F."/>
            <person name="Silar P."/>
            <person name="Natvig D.O."/>
            <person name="Lalanne C."/>
            <person name="Gautier V."/>
            <person name="Ament-Velasquez S.L."/>
            <person name="Kruys A."/>
            <person name="Hutchinson M.I."/>
            <person name="Powell A.J."/>
            <person name="Barry K."/>
            <person name="Miller A.N."/>
            <person name="Grigoriev I.V."/>
            <person name="Debuchy R."/>
            <person name="Gladieux P."/>
            <person name="Hiltunen Thoren M."/>
            <person name="Johannesson H."/>
        </authorList>
    </citation>
    <scope>NUCLEOTIDE SEQUENCE</scope>
    <source>
        <strain evidence="2">CBS 560.94</strain>
    </source>
</reference>
<evidence type="ECO:0000256" key="1">
    <source>
        <dbReference type="SAM" id="SignalP"/>
    </source>
</evidence>
<dbReference type="Proteomes" id="UP001278500">
    <property type="component" value="Unassembled WGS sequence"/>
</dbReference>
<keyword evidence="1" id="KW-0732">Signal</keyword>
<sequence length="272" mass="30465">MRVPLFLTLSYLIVAVWAGGYAGCLERIWLYQAYLIDELNDEADRTVGYKCKKWDYSSHVCKNNEWEACNPKRKGETRCQFGDLVVSTGKTDGKKTDWEVKNADGKTMNVEETAKQCLSRYTDKTKYKNAYGSVFNFPGHTALKGAGEEFNDYIKKLGDAVTKTAQSKKTAANKNRFDDFDAITEKILTARAGDHGKFAVPAAEKELGASNVETKLRASGNPTLSKQISDYYDRMYGTNAKNSKISDEKKAYDHGEVVNTYKQVQADLAKCT</sequence>
<reference evidence="2" key="2">
    <citation type="submission" date="2023-06" db="EMBL/GenBank/DDBJ databases">
        <authorList>
            <consortium name="Lawrence Berkeley National Laboratory"/>
            <person name="Haridas S."/>
            <person name="Hensen N."/>
            <person name="Bonometti L."/>
            <person name="Westerberg I."/>
            <person name="Brannstrom I.O."/>
            <person name="Guillou S."/>
            <person name="Cros-Aarteil S."/>
            <person name="Calhoun S."/>
            <person name="Kuo A."/>
            <person name="Mondo S."/>
            <person name="Pangilinan J."/>
            <person name="Riley R."/>
            <person name="Labutti K."/>
            <person name="Andreopoulos B."/>
            <person name="Lipzen A."/>
            <person name="Chen C."/>
            <person name="Yanf M."/>
            <person name="Daum C."/>
            <person name="Ng V."/>
            <person name="Clum A."/>
            <person name="Steindorff A."/>
            <person name="Ohm R."/>
            <person name="Martin F."/>
            <person name="Silar P."/>
            <person name="Natvig D."/>
            <person name="Lalanne C."/>
            <person name="Gautier V."/>
            <person name="Ament-Velasquez S.L."/>
            <person name="Kruys A."/>
            <person name="Hutchinson M.I."/>
            <person name="Powell A.J."/>
            <person name="Barry K."/>
            <person name="Miller A.N."/>
            <person name="Grigoriev I.V."/>
            <person name="Debuchy R."/>
            <person name="Gladieux P."/>
            <person name="Thoren M.H."/>
            <person name="Johannesson H."/>
        </authorList>
    </citation>
    <scope>NUCLEOTIDE SEQUENCE</scope>
    <source>
        <strain evidence="2">CBS 560.94</strain>
    </source>
</reference>
<comment type="caution">
    <text evidence="2">The sequence shown here is derived from an EMBL/GenBank/DDBJ whole genome shotgun (WGS) entry which is preliminary data.</text>
</comment>
<feature type="chain" id="PRO_5042007945" evidence="1">
    <location>
        <begin position="19"/>
        <end position="272"/>
    </location>
</feature>
<keyword evidence="3" id="KW-1185">Reference proteome</keyword>
<name>A0AAE0MNG2_9PEZI</name>
<accession>A0AAE0MNG2</accession>